<accession>A0A382J1M5</accession>
<gene>
    <name evidence="1" type="ORF">METZ01_LOCUS258794</name>
</gene>
<proteinExistence type="predicted"/>
<organism evidence="1">
    <name type="scientific">marine metagenome</name>
    <dbReference type="NCBI Taxonomy" id="408172"/>
    <lineage>
        <taxon>unclassified sequences</taxon>
        <taxon>metagenomes</taxon>
        <taxon>ecological metagenomes</taxon>
    </lineage>
</organism>
<protein>
    <submittedName>
        <fullName evidence="1">Uncharacterized protein</fullName>
    </submittedName>
</protein>
<dbReference type="AlphaFoldDB" id="A0A382J1M5"/>
<feature type="non-terminal residue" evidence="1">
    <location>
        <position position="1"/>
    </location>
</feature>
<sequence length="21" mass="2374">TSWVLVDATTCETFTWPADDD</sequence>
<name>A0A382J1M5_9ZZZZ</name>
<dbReference type="EMBL" id="UINC01071210">
    <property type="protein sequence ID" value="SVC05940.1"/>
    <property type="molecule type" value="Genomic_DNA"/>
</dbReference>
<evidence type="ECO:0000313" key="1">
    <source>
        <dbReference type="EMBL" id="SVC05940.1"/>
    </source>
</evidence>
<reference evidence="1" key="1">
    <citation type="submission" date="2018-05" db="EMBL/GenBank/DDBJ databases">
        <authorList>
            <person name="Lanie J.A."/>
            <person name="Ng W.-L."/>
            <person name="Kazmierczak K.M."/>
            <person name="Andrzejewski T.M."/>
            <person name="Davidsen T.M."/>
            <person name="Wayne K.J."/>
            <person name="Tettelin H."/>
            <person name="Glass J.I."/>
            <person name="Rusch D."/>
            <person name="Podicherti R."/>
            <person name="Tsui H.-C.T."/>
            <person name="Winkler M.E."/>
        </authorList>
    </citation>
    <scope>NUCLEOTIDE SEQUENCE</scope>
</reference>